<feature type="domain" description="FecR protein" evidence="2">
    <location>
        <begin position="166"/>
        <end position="260"/>
    </location>
</feature>
<dbReference type="EMBL" id="JACLHY010000014">
    <property type="protein sequence ID" value="MBC8769095.1"/>
    <property type="molecule type" value="Genomic_DNA"/>
</dbReference>
<evidence type="ECO:0000259" key="3">
    <source>
        <dbReference type="Pfam" id="PF16344"/>
    </source>
</evidence>
<keyword evidence="1" id="KW-1133">Transmembrane helix</keyword>
<accession>A0ABR7QQ80</accession>
<dbReference type="Pfam" id="PF16344">
    <property type="entry name" value="FecR_C"/>
    <property type="match status" value="1"/>
</dbReference>
<comment type="caution">
    <text evidence="4">The sequence shown here is derived from an EMBL/GenBank/DDBJ whole genome shotgun (WGS) entry which is preliminary data.</text>
</comment>
<dbReference type="InterPro" id="IPR032508">
    <property type="entry name" value="FecR_C"/>
</dbReference>
<feature type="transmembrane region" description="Helical" evidence="1">
    <location>
        <begin position="80"/>
        <end position="99"/>
    </location>
</feature>
<dbReference type="Proteomes" id="UP000618952">
    <property type="component" value="Unassembled WGS sequence"/>
</dbReference>
<dbReference type="InterPro" id="IPR012373">
    <property type="entry name" value="Ferrdict_sens_TM"/>
</dbReference>
<name>A0ABR7QQ80_9FLAO</name>
<proteinExistence type="predicted"/>
<dbReference type="InterPro" id="IPR006860">
    <property type="entry name" value="FecR"/>
</dbReference>
<dbReference type="Gene3D" id="2.60.120.1440">
    <property type="match status" value="1"/>
</dbReference>
<dbReference type="PANTHER" id="PTHR30273">
    <property type="entry name" value="PERIPLASMIC SIGNAL SENSOR AND SIGMA FACTOR ACTIVATOR FECR-RELATED"/>
    <property type="match status" value="1"/>
</dbReference>
<evidence type="ECO:0000313" key="4">
    <source>
        <dbReference type="EMBL" id="MBC8769095.1"/>
    </source>
</evidence>
<keyword evidence="1" id="KW-0812">Transmembrane</keyword>
<dbReference type="Pfam" id="PF04773">
    <property type="entry name" value="FecR"/>
    <property type="match status" value="1"/>
</dbReference>
<keyword evidence="5" id="KW-1185">Reference proteome</keyword>
<dbReference type="PANTHER" id="PTHR30273:SF2">
    <property type="entry name" value="PROTEIN FECR"/>
    <property type="match status" value="1"/>
</dbReference>
<protein>
    <submittedName>
        <fullName evidence="4">DUF4974 domain-containing protein</fullName>
    </submittedName>
</protein>
<reference evidence="4 5" key="1">
    <citation type="submission" date="2020-08" db="EMBL/GenBank/DDBJ databases">
        <title>Arenibacter gaetbuli sp. nov., isolated from a sand dune.</title>
        <authorList>
            <person name="Park S."/>
            <person name="Yoon J.-H."/>
        </authorList>
    </citation>
    <scope>NUCLEOTIDE SEQUENCE [LARGE SCALE GENOMIC DNA]</scope>
    <source>
        <strain evidence="4 5">BSSL-BM3</strain>
    </source>
</reference>
<dbReference type="RefSeq" id="WP_187585600.1">
    <property type="nucleotide sequence ID" value="NZ_JACLHY010000014.1"/>
</dbReference>
<dbReference type="Gene3D" id="3.55.50.30">
    <property type="match status" value="1"/>
</dbReference>
<evidence type="ECO:0000259" key="2">
    <source>
        <dbReference type="Pfam" id="PF04773"/>
    </source>
</evidence>
<organism evidence="4 5">
    <name type="scientific">Arenibacter arenosicollis</name>
    <dbReference type="NCBI Taxonomy" id="2762274"/>
    <lineage>
        <taxon>Bacteria</taxon>
        <taxon>Pseudomonadati</taxon>
        <taxon>Bacteroidota</taxon>
        <taxon>Flavobacteriia</taxon>
        <taxon>Flavobacteriales</taxon>
        <taxon>Flavobacteriaceae</taxon>
        <taxon>Arenibacter</taxon>
    </lineage>
</organism>
<feature type="domain" description="Protein FecR C-terminal" evidence="3">
    <location>
        <begin position="310"/>
        <end position="377"/>
    </location>
</feature>
<keyword evidence="1" id="KW-0472">Membrane</keyword>
<sequence length="379" mass="43374">MKENIKIIIRQYLQNTISVEDLEYLKDWISKEDNQEYFREFIYSHYKNKAYDTKKAFELFEDATWDKGVVVRFKSLRATIFKYAAVFVVLIALSYAIFYSNQNADIKLPDDQVTLEVEGSGVKVLNTSVSKDLTGKDGEVLAKQDKNTLDYQGINSEDGEIVYNVLRVPYGKTFEVLLPDQTHVFLNAGSSLRYPNKFQKGKDREVLLEGEGYFKVSKDKNSPFIVNANGITTEVFGTEFNITSYGDDSFTSVVLIEGSVGVTDNSKRLSGLQPDLMLKPNDMATKTKGEEISVEQVDIAEHVSWISGTLFFKNENFRSIVKKLQRHYNVVVINNYKALEEKKFTGRFDIESVEQILKTFQKSNNFNYIITKNNIIINP</sequence>
<evidence type="ECO:0000256" key="1">
    <source>
        <dbReference type="SAM" id="Phobius"/>
    </source>
</evidence>
<gene>
    <name evidence="4" type="ORF">H4O18_13925</name>
</gene>
<evidence type="ECO:0000313" key="5">
    <source>
        <dbReference type="Proteomes" id="UP000618952"/>
    </source>
</evidence>